<keyword evidence="5" id="KW-1185">Reference proteome</keyword>
<dbReference type="RefSeq" id="WP_077244655.1">
    <property type="nucleotide sequence ID" value="NZ_MUZR01000049.1"/>
</dbReference>
<dbReference type="STRING" id="252474.B1A74_10815"/>
<dbReference type="Proteomes" id="UP000189177">
    <property type="component" value="Unassembled WGS sequence"/>
</dbReference>
<dbReference type="SUPFAM" id="SSF55073">
    <property type="entry name" value="Nucleotide cyclase"/>
    <property type="match status" value="1"/>
</dbReference>
<reference evidence="4 5" key="1">
    <citation type="submission" date="2017-02" db="EMBL/GenBank/DDBJ databases">
        <title>Genomic diversity within the haloalkaliphilic genus Thioalkalivibrio.</title>
        <authorList>
            <person name="Ahn A.-C."/>
            <person name="Meier-Kolthoff J."/>
            <person name="Overmars L."/>
            <person name="Richter M."/>
            <person name="Woyke T."/>
            <person name="Sorokin D.Y."/>
            <person name="Muyzer G."/>
        </authorList>
    </citation>
    <scope>NUCLEOTIDE SEQUENCE [LARGE SCALE GENOMIC DNA]</scope>
    <source>
        <strain evidence="4 5">HL17</strain>
    </source>
</reference>
<dbReference type="InterPro" id="IPR000160">
    <property type="entry name" value="GGDEF_dom"/>
</dbReference>
<dbReference type="Pfam" id="PF00990">
    <property type="entry name" value="GGDEF"/>
    <property type="match status" value="1"/>
</dbReference>
<dbReference type="GO" id="GO:0005886">
    <property type="term" value="C:plasma membrane"/>
    <property type="evidence" value="ECO:0007669"/>
    <property type="project" value="TreeGrafter"/>
</dbReference>
<dbReference type="GO" id="GO:0043709">
    <property type="term" value="P:cell adhesion involved in single-species biofilm formation"/>
    <property type="evidence" value="ECO:0007669"/>
    <property type="project" value="TreeGrafter"/>
</dbReference>
<evidence type="ECO:0000259" key="3">
    <source>
        <dbReference type="PROSITE" id="PS50887"/>
    </source>
</evidence>
<evidence type="ECO:0000313" key="5">
    <source>
        <dbReference type="Proteomes" id="UP000189177"/>
    </source>
</evidence>
<dbReference type="EMBL" id="MUZR01000049">
    <property type="protein sequence ID" value="OOC09471.1"/>
    <property type="molecule type" value="Genomic_DNA"/>
</dbReference>
<sequence length="319" mass="34657">MEAPNPRPPQHAEPGIDAFSGAVRSLMDALYAIAPLDTWLLTRVEGRDWIILHALDQGGTIAPGIVLDWHGSCCIHMACGDAPSIAPDTSGIPVYRDAPVNHQLPVGAYVGFPLHDRDGNLFGTLCGVHPEPVDPQLHDRHTALKALADTAGHLLALQRENDILDRERQATALLPGSDPVSGTLNRRGWDMALEGEEERCQRNGQPCAVVLAEVTDLEAINRDAGIGQGDRLLAKLGPILQGLLLPGDRVARIAGNRFGLLLVDTGPDALERRHAEIRTALRDHHPAIETGRALRHPGEGLQHTPHLAERDLLRQRHTR</sequence>
<dbReference type="AlphaFoldDB" id="A0A1V2ZWT6"/>
<dbReference type="PANTHER" id="PTHR45138:SF24">
    <property type="entry name" value="DIGUANYLATE CYCLASE DGCC-RELATED"/>
    <property type="match status" value="1"/>
</dbReference>
<evidence type="ECO:0000256" key="2">
    <source>
        <dbReference type="SAM" id="MobiDB-lite"/>
    </source>
</evidence>
<dbReference type="EC" id="2.7.7.65" evidence="1"/>
<accession>A0A1V2ZWT6</accession>
<dbReference type="InterPro" id="IPR043128">
    <property type="entry name" value="Rev_trsase/Diguanyl_cyclase"/>
</dbReference>
<comment type="caution">
    <text evidence="4">The sequence shown here is derived from an EMBL/GenBank/DDBJ whole genome shotgun (WGS) entry which is preliminary data.</text>
</comment>
<organism evidence="4 5">
    <name type="scientific">Thioalkalivibrio halophilus</name>
    <dbReference type="NCBI Taxonomy" id="252474"/>
    <lineage>
        <taxon>Bacteria</taxon>
        <taxon>Pseudomonadati</taxon>
        <taxon>Pseudomonadota</taxon>
        <taxon>Gammaproteobacteria</taxon>
        <taxon>Chromatiales</taxon>
        <taxon>Ectothiorhodospiraceae</taxon>
        <taxon>Thioalkalivibrio</taxon>
    </lineage>
</organism>
<dbReference type="PANTHER" id="PTHR45138">
    <property type="entry name" value="REGULATORY COMPONENTS OF SENSORY TRANSDUCTION SYSTEM"/>
    <property type="match status" value="1"/>
</dbReference>
<name>A0A1V2ZWT6_9GAMM</name>
<dbReference type="InterPro" id="IPR003018">
    <property type="entry name" value="GAF"/>
</dbReference>
<evidence type="ECO:0000256" key="1">
    <source>
        <dbReference type="ARBA" id="ARBA00012528"/>
    </source>
</evidence>
<dbReference type="GO" id="GO:0052621">
    <property type="term" value="F:diguanylate cyclase activity"/>
    <property type="evidence" value="ECO:0007669"/>
    <property type="project" value="UniProtKB-EC"/>
</dbReference>
<evidence type="ECO:0000313" key="4">
    <source>
        <dbReference type="EMBL" id="OOC09471.1"/>
    </source>
</evidence>
<dbReference type="SMART" id="SM00267">
    <property type="entry name" value="GGDEF"/>
    <property type="match status" value="1"/>
</dbReference>
<dbReference type="InterPro" id="IPR029787">
    <property type="entry name" value="Nucleotide_cyclase"/>
</dbReference>
<dbReference type="InterPro" id="IPR050469">
    <property type="entry name" value="Diguanylate_Cyclase"/>
</dbReference>
<feature type="compositionally biased region" description="Basic and acidic residues" evidence="2">
    <location>
        <begin position="306"/>
        <end position="319"/>
    </location>
</feature>
<dbReference type="OrthoDB" id="9812358at2"/>
<dbReference type="PROSITE" id="PS50887">
    <property type="entry name" value="GGDEF"/>
    <property type="match status" value="1"/>
</dbReference>
<proteinExistence type="predicted"/>
<feature type="domain" description="GGDEF" evidence="3">
    <location>
        <begin position="205"/>
        <end position="319"/>
    </location>
</feature>
<gene>
    <name evidence="4" type="ORF">B1A74_10815</name>
</gene>
<feature type="region of interest" description="Disordered" evidence="2">
    <location>
        <begin position="294"/>
        <end position="319"/>
    </location>
</feature>
<dbReference type="Gene3D" id="3.30.70.270">
    <property type="match status" value="1"/>
</dbReference>
<dbReference type="GO" id="GO:1902201">
    <property type="term" value="P:negative regulation of bacterial-type flagellum-dependent cell motility"/>
    <property type="evidence" value="ECO:0007669"/>
    <property type="project" value="TreeGrafter"/>
</dbReference>
<dbReference type="Pfam" id="PF01590">
    <property type="entry name" value="GAF"/>
    <property type="match status" value="1"/>
</dbReference>
<dbReference type="SUPFAM" id="SSF55781">
    <property type="entry name" value="GAF domain-like"/>
    <property type="match status" value="1"/>
</dbReference>
<protein>
    <recommendedName>
        <fullName evidence="1">diguanylate cyclase</fullName>
        <ecNumber evidence="1">2.7.7.65</ecNumber>
    </recommendedName>
</protein>